<evidence type="ECO:0000256" key="1">
    <source>
        <dbReference type="SAM" id="Phobius"/>
    </source>
</evidence>
<dbReference type="Proteomes" id="UP001189624">
    <property type="component" value="Chromosome 1"/>
</dbReference>
<evidence type="ECO:0000313" key="3">
    <source>
        <dbReference type="Proteomes" id="UP001189624"/>
    </source>
</evidence>
<keyword evidence="1" id="KW-0812">Transmembrane</keyword>
<dbReference type="AlphaFoldDB" id="A0AA86V7W1"/>
<sequence>MKFSQRGAENAVRIARGVRDFAVSNFSLFCYLFGLFGLMGLLRAKEYKIIKVASGVINSDGQYTQMDLKTVYKVPVKPKPQSESQSVEDLR</sequence>
<reference evidence="2" key="1">
    <citation type="submission" date="2023-10" db="EMBL/GenBank/DDBJ databases">
        <authorList>
            <person name="Domelevo Entfellner J.-B."/>
        </authorList>
    </citation>
    <scope>NUCLEOTIDE SEQUENCE</scope>
</reference>
<organism evidence="2 3">
    <name type="scientific">Sphenostylis stenocarpa</name>
    <dbReference type="NCBI Taxonomy" id="92480"/>
    <lineage>
        <taxon>Eukaryota</taxon>
        <taxon>Viridiplantae</taxon>
        <taxon>Streptophyta</taxon>
        <taxon>Embryophyta</taxon>
        <taxon>Tracheophyta</taxon>
        <taxon>Spermatophyta</taxon>
        <taxon>Magnoliopsida</taxon>
        <taxon>eudicotyledons</taxon>
        <taxon>Gunneridae</taxon>
        <taxon>Pentapetalae</taxon>
        <taxon>rosids</taxon>
        <taxon>fabids</taxon>
        <taxon>Fabales</taxon>
        <taxon>Fabaceae</taxon>
        <taxon>Papilionoideae</taxon>
        <taxon>50 kb inversion clade</taxon>
        <taxon>NPAAA clade</taxon>
        <taxon>indigoferoid/millettioid clade</taxon>
        <taxon>Phaseoleae</taxon>
        <taxon>Sphenostylis</taxon>
    </lineage>
</organism>
<dbReference type="EMBL" id="OY731398">
    <property type="protein sequence ID" value="CAJ1918751.1"/>
    <property type="molecule type" value="Genomic_DNA"/>
</dbReference>
<gene>
    <name evidence="2" type="ORF">AYBTSS11_LOCUS3685</name>
</gene>
<feature type="transmembrane region" description="Helical" evidence="1">
    <location>
        <begin position="21"/>
        <end position="42"/>
    </location>
</feature>
<protein>
    <submittedName>
        <fullName evidence="2">Uncharacterized protein</fullName>
    </submittedName>
</protein>
<accession>A0AA86V7W1</accession>
<proteinExistence type="predicted"/>
<keyword evidence="3" id="KW-1185">Reference proteome</keyword>
<keyword evidence="1" id="KW-1133">Transmembrane helix</keyword>
<keyword evidence="1" id="KW-0472">Membrane</keyword>
<name>A0AA86V7W1_9FABA</name>
<dbReference type="Gramene" id="rna-AYBTSS11_LOCUS3685">
    <property type="protein sequence ID" value="CAJ1918751.1"/>
    <property type="gene ID" value="gene-AYBTSS11_LOCUS3685"/>
</dbReference>
<evidence type="ECO:0000313" key="2">
    <source>
        <dbReference type="EMBL" id="CAJ1918751.1"/>
    </source>
</evidence>